<keyword evidence="1" id="KW-0732">Signal</keyword>
<evidence type="ECO:0000313" key="2">
    <source>
        <dbReference type="EMBL" id="KAK5968165.1"/>
    </source>
</evidence>
<organism evidence="2 3">
    <name type="scientific">Trichostrongylus colubriformis</name>
    <name type="common">Black scour worm</name>
    <dbReference type="NCBI Taxonomy" id="6319"/>
    <lineage>
        <taxon>Eukaryota</taxon>
        <taxon>Metazoa</taxon>
        <taxon>Ecdysozoa</taxon>
        <taxon>Nematoda</taxon>
        <taxon>Chromadorea</taxon>
        <taxon>Rhabditida</taxon>
        <taxon>Rhabditina</taxon>
        <taxon>Rhabditomorpha</taxon>
        <taxon>Strongyloidea</taxon>
        <taxon>Trichostrongylidae</taxon>
        <taxon>Trichostrongylus</taxon>
    </lineage>
</organism>
<proteinExistence type="predicted"/>
<reference evidence="2 3" key="1">
    <citation type="submission" date="2019-10" db="EMBL/GenBank/DDBJ databases">
        <title>Assembly and Annotation for the nematode Trichostrongylus colubriformis.</title>
        <authorList>
            <person name="Martin J."/>
        </authorList>
    </citation>
    <scope>NUCLEOTIDE SEQUENCE [LARGE SCALE GENOMIC DNA]</scope>
    <source>
        <strain evidence="2">G859</strain>
        <tissue evidence="2">Whole worm</tissue>
    </source>
</reference>
<evidence type="ECO:0000256" key="1">
    <source>
        <dbReference type="SAM" id="SignalP"/>
    </source>
</evidence>
<sequence length="170" mass="19162">MYDIFFVVLFLLEGISEVVPQGNRDMHCIYSRAGNLDDWEQLTEDIAKSGVNVTKGLSPIDPVSVRCIDSRARCVAMWTVRENKTEMLLQGGFEVAGVSHRMIVQFPVSAPIVIVCSSRHEVILYGYPTYMCCCLWTNCNHIDLVMVGPLRHQLSNQSIAKTTSEDLHLR</sequence>
<dbReference type="AlphaFoldDB" id="A0AAN8F0D5"/>
<dbReference type="EMBL" id="WIXE01021677">
    <property type="protein sequence ID" value="KAK5968165.1"/>
    <property type="molecule type" value="Genomic_DNA"/>
</dbReference>
<feature type="chain" id="PRO_5042956642" evidence="1">
    <location>
        <begin position="21"/>
        <end position="170"/>
    </location>
</feature>
<name>A0AAN8F0D5_TRICO</name>
<comment type="caution">
    <text evidence="2">The sequence shown here is derived from an EMBL/GenBank/DDBJ whole genome shotgun (WGS) entry which is preliminary data.</text>
</comment>
<protein>
    <submittedName>
        <fullName evidence="2">Uncharacterized protein</fullName>
    </submittedName>
</protein>
<keyword evidence="3" id="KW-1185">Reference proteome</keyword>
<accession>A0AAN8F0D5</accession>
<dbReference type="Proteomes" id="UP001331761">
    <property type="component" value="Unassembled WGS sequence"/>
</dbReference>
<feature type="signal peptide" evidence="1">
    <location>
        <begin position="1"/>
        <end position="20"/>
    </location>
</feature>
<feature type="non-terminal residue" evidence="2">
    <location>
        <position position="170"/>
    </location>
</feature>
<gene>
    <name evidence="2" type="ORF">GCK32_017378</name>
</gene>
<evidence type="ECO:0000313" key="3">
    <source>
        <dbReference type="Proteomes" id="UP001331761"/>
    </source>
</evidence>